<keyword evidence="2" id="KW-1185">Reference proteome</keyword>
<dbReference type="EMBL" id="JBDJPC010000005">
    <property type="protein sequence ID" value="KAL1502387.1"/>
    <property type="molecule type" value="Genomic_DNA"/>
</dbReference>
<organism evidence="1 2">
    <name type="scientific">Hypothenemus hampei</name>
    <name type="common">Coffee berry borer</name>
    <dbReference type="NCBI Taxonomy" id="57062"/>
    <lineage>
        <taxon>Eukaryota</taxon>
        <taxon>Metazoa</taxon>
        <taxon>Ecdysozoa</taxon>
        <taxon>Arthropoda</taxon>
        <taxon>Hexapoda</taxon>
        <taxon>Insecta</taxon>
        <taxon>Pterygota</taxon>
        <taxon>Neoptera</taxon>
        <taxon>Endopterygota</taxon>
        <taxon>Coleoptera</taxon>
        <taxon>Polyphaga</taxon>
        <taxon>Cucujiformia</taxon>
        <taxon>Curculionidae</taxon>
        <taxon>Scolytinae</taxon>
        <taxon>Hypothenemus</taxon>
    </lineage>
</organism>
<name>A0ABD1EUB2_HYPHA</name>
<comment type="caution">
    <text evidence="1">The sequence shown here is derived from an EMBL/GenBank/DDBJ whole genome shotgun (WGS) entry which is preliminary data.</text>
</comment>
<reference evidence="1 2" key="1">
    <citation type="submission" date="2024-05" db="EMBL/GenBank/DDBJ databases">
        <title>Genetic variation in Jamaican populations of the coffee berry borer (Hypothenemus hampei).</title>
        <authorList>
            <person name="Errbii M."/>
            <person name="Myrie A."/>
        </authorList>
    </citation>
    <scope>NUCLEOTIDE SEQUENCE [LARGE SCALE GENOMIC DNA]</scope>
    <source>
        <strain evidence="1">JA-Hopewell-2020-01-JO</strain>
        <tissue evidence="1">Whole body</tissue>
    </source>
</reference>
<evidence type="ECO:0000313" key="1">
    <source>
        <dbReference type="EMBL" id="KAL1502387.1"/>
    </source>
</evidence>
<sequence>MQTKLPVTVKKKQFVQANKTQCCCSQLLKIIIDNLSNCNSSIKEEKGFRYFSRKNKKNQSKCTQTSSYEFYIQLDHKLYHEIKDLLITINASLDEILHALQGKKQYLYKKLQDEVLMQQGKNVTTRYIGEKQSAKNNKKTDSLDKQCTNSHIGPKISRQPLWCKQQTQNNLGSAISNILVCPRHISWMSVGCNRPFSCSDINYFRPFGMTLPSNIRLIREVGDFQINKNNMIEEDSLYEQVKD</sequence>
<dbReference type="AlphaFoldDB" id="A0ABD1EUB2"/>
<protein>
    <submittedName>
        <fullName evidence="1">Uncharacterized protein</fullName>
    </submittedName>
</protein>
<accession>A0ABD1EUB2</accession>
<gene>
    <name evidence="1" type="ORF">ABEB36_007534</name>
</gene>
<proteinExistence type="predicted"/>
<evidence type="ECO:0000313" key="2">
    <source>
        <dbReference type="Proteomes" id="UP001566132"/>
    </source>
</evidence>
<dbReference type="Proteomes" id="UP001566132">
    <property type="component" value="Unassembled WGS sequence"/>
</dbReference>